<keyword evidence="2" id="KW-1185">Reference proteome</keyword>
<accession>A0AAV5IBS4</accession>
<dbReference type="Proteomes" id="UP001054252">
    <property type="component" value="Unassembled WGS sequence"/>
</dbReference>
<organism evidence="1 2">
    <name type="scientific">Rubroshorea leprosula</name>
    <dbReference type="NCBI Taxonomy" id="152421"/>
    <lineage>
        <taxon>Eukaryota</taxon>
        <taxon>Viridiplantae</taxon>
        <taxon>Streptophyta</taxon>
        <taxon>Embryophyta</taxon>
        <taxon>Tracheophyta</taxon>
        <taxon>Spermatophyta</taxon>
        <taxon>Magnoliopsida</taxon>
        <taxon>eudicotyledons</taxon>
        <taxon>Gunneridae</taxon>
        <taxon>Pentapetalae</taxon>
        <taxon>rosids</taxon>
        <taxon>malvids</taxon>
        <taxon>Malvales</taxon>
        <taxon>Dipterocarpaceae</taxon>
        <taxon>Rubroshorea</taxon>
    </lineage>
</organism>
<dbReference type="EMBL" id="BPVZ01000009">
    <property type="protein sequence ID" value="GKU95368.1"/>
    <property type="molecule type" value="Genomic_DNA"/>
</dbReference>
<reference evidence="1 2" key="1">
    <citation type="journal article" date="2021" name="Commun. Biol.">
        <title>The genome of Shorea leprosula (Dipterocarpaceae) highlights the ecological relevance of drought in aseasonal tropical rainforests.</title>
        <authorList>
            <person name="Ng K.K.S."/>
            <person name="Kobayashi M.J."/>
            <person name="Fawcett J.A."/>
            <person name="Hatakeyama M."/>
            <person name="Paape T."/>
            <person name="Ng C.H."/>
            <person name="Ang C.C."/>
            <person name="Tnah L.H."/>
            <person name="Lee C.T."/>
            <person name="Nishiyama T."/>
            <person name="Sese J."/>
            <person name="O'Brien M.J."/>
            <person name="Copetti D."/>
            <person name="Mohd Noor M.I."/>
            <person name="Ong R.C."/>
            <person name="Putra M."/>
            <person name="Sireger I.Z."/>
            <person name="Indrioko S."/>
            <person name="Kosugi Y."/>
            <person name="Izuno A."/>
            <person name="Isagi Y."/>
            <person name="Lee S.L."/>
            <person name="Shimizu K.K."/>
        </authorList>
    </citation>
    <scope>NUCLEOTIDE SEQUENCE [LARGE SCALE GENOMIC DNA]</scope>
    <source>
        <strain evidence="1">214</strain>
    </source>
</reference>
<protein>
    <submittedName>
        <fullName evidence="1">Uncharacterized protein</fullName>
    </submittedName>
</protein>
<evidence type="ECO:0000313" key="2">
    <source>
        <dbReference type="Proteomes" id="UP001054252"/>
    </source>
</evidence>
<gene>
    <name evidence="1" type="ORF">SLEP1_g8735</name>
</gene>
<sequence>MSTTDGLMRGMEVIDTRAPLSPIENGTRSPIHEPASALVQLEIKLSIFET</sequence>
<name>A0AAV5IBS4_9ROSI</name>
<dbReference type="AlphaFoldDB" id="A0AAV5IBS4"/>
<comment type="caution">
    <text evidence="1">The sequence shown here is derived from an EMBL/GenBank/DDBJ whole genome shotgun (WGS) entry which is preliminary data.</text>
</comment>
<proteinExistence type="predicted"/>
<evidence type="ECO:0000313" key="1">
    <source>
        <dbReference type="EMBL" id="GKU95368.1"/>
    </source>
</evidence>